<reference evidence="3 4" key="1">
    <citation type="submission" date="2020-04" db="EMBL/GenBank/DDBJ databases">
        <authorList>
            <person name="Yin C."/>
        </authorList>
    </citation>
    <scope>NUCLEOTIDE SEQUENCE [LARGE SCALE GENOMIC DNA]</scope>
    <source>
        <strain evidence="3 4">Ae27</strain>
    </source>
</reference>
<dbReference type="Proteomes" id="UP000570474">
    <property type="component" value="Unassembled WGS sequence"/>
</dbReference>
<feature type="transmembrane region" description="Helical" evidence="1">
    <location>
        <begin position="18"/>
        <end position="40"/>
    </location>
</feature>
<dbReference type="EMBL" id="JABAIA010000002">
    <property type="protein sequence ID" value="NLR67324.1"/>
    <property type="molecule type" value="Genomic_DNA"/>
</dbReference>
<evidence type="ECO:0000313" key="3">
    <source>
        <dbReference type="EMBL" id="NLR67324.1"/>
    </source>
</evidence>
<keyword evidence="1" id="KW-1133">Transmembrane helix</keyword>
<feature type="domain" description="Conjugative transposon TraM C-terminal" evidence="2">
    <location>
        <begin position="284"/>
        <end position="428"/>
    </location>
</feature>
<dbReference type="InterPro" id="IPR022187">
    <property type="entry name" value="Conjug_transposon_TraM"/>
</dbReference>
<accession>A0A847RZ88</accession>
<keyword evidence="1" id="KW-0812">Transmembrane</keyword>
<keyword evidence="4" id="KW-1185">Reference proteome</keyword>
<name>A0A847RZ88_9BACT</name>
<dbReference type="InterPro" id="IPR055407">
    <property type="entry name" value="TraM_C"/>
</dbReference>
<evidence type="ECO:0000259" key="2">
    <source>
        <dbReference type="Pfam" id="PF12508"/>
    </source>
</evidence>
<dbReference type="NCBIfam" id="TIGR03779">
    <property type="entry name" value="Bac_Flav_CT_M"/>
    <property type="match status" value="1"/>
</dbReference>
<proteinExistence type="predicted"/>
<dbReference type="RefSeq" id="WP_168873200.1">
    <property type="nucleotide sequence ID" value="NZ_JABAIA010000002.1"/>
</dbReference>
<dbReference type="AlphaFoldDB" id="A0A847RZ88"/>
<evidence type="ECO:0000313" key="4">
    <source>
        <dbReference type="Proteomes" id="UP000570474"/>
    </source>
</evidence>
<evidence type="ECO:0000256" key="1">
    <source>
        <dbReference type="SAM" id="Phobius"/>
    </source>
</evidence>
<protein>
    <submittedName>
        <fullName evidence="3">Conjugative transposon protein TraM</fullName>
    </submittedName>
</protein>
<sequence>MKNEESAVNEKLRKQKQFLMVVPVLVIPFITILLSSFGVVGGDGTRKIVEIKKQGINTDLPGAKAAGDSSWNKLMYYEMADKDSAKMRTLKEKDPFYSSPDMSARIFSVDTSGYTGDMGMKYRANSYGYPSRDENEEKVYRKIAAINDELNRSSAKEQPVPSTLESEKGKVDMQGIDRLEAMMKEMSEDKPDKQMEQISGVLEKILDIQHPDRVRDRVQEMSEANRNQVFAVKPSRGDDVVTLMVADTGRKTSFLDSLRTARQGLSNRFFSLEDDQSEMKQNTVRAVVAESKEVMDGSKVQIRLLEDIFVAGVRVPKNAFIWGKGKLADGRFIINVTSIQYGNNILPVDLSVYDMDGIMGIDVNANMATEVTKHTTDQAIQSLSIASLDPSIGAQAASAGIQAAKSLVGRKLKVVKVNIRSGYDVLLVDNNVKNR</sequence>
<organism evidence="3 4">
    <name type="scientific">Chitinophaga varians</name>
    <dbReference type="NCBI Taxonomy" id="2202339"/>
    <lineage>
        <taxon>Bacteria</taxon>
        <taxon>Pseudomonadati</taxon>
        <taxon>Bacteroidota</taxon>
        <taxon>Chitinophagia</taxon>
        <taxon>Chitinophagales</taxon>
        <taxon>Chitinophagaceae</taxon>
        <taxon>Chitinophaga</taxon>
    </lineage>
</organism>
<keyword evidence="1" id="KW-0472">Membrane</keyword>
<gene>
    <name evidence="3" type="primary">traM</name>
    <name evidence="3" type="ORF">HGH92_23670</name>
</gene>
<comment type="caution">
    <text evidence="3">The sequence shown here is derived from an EMBL/GenBank/DDBJ whole genome shotgun (WGS) entry which is preliminary data.</text>
</comment>
<dbReference type="Pfam" id="PF12508">
    <property type="entry name" value="Transposon_TraM"/>
    <property type="match status" value="1"/>
</dbReference>